<dbReference type="Pfam" id="PF03653">
    <property type="entry name" value="UPF0093"/>
    <property type="match status" value="1"/>
</dbReference>
<dbReference type="GO" id="GO:0046872">
    <property type="term" value="F:metal ion binding"/>
    <property type="evidence" value="ECO:0007669"/>
    <property type="project" value="UniProtKB-UniRule"/>
</dbReference>
<feature type="transmembrane region" description="Helical" evidence="14">
    <location>
        <begin position="61"/>
        <end position="81"/>
    </location>
</feature>
<keyword evidence="6 14" id="KW-0349">Heme</keyword>
<evidence type="ECO:0000256" key="11">
    <source>
        <dbReference type="ARBA" id="ARBA00023004"/>
    </source>
</evidence>
<feature type="transmembrane region" description="Helical" evidence="14">
    <location>
        <begin position="87"/>
        <end position="106"/>
    </location>
</feature>
<evidence type="ECO:0000256" key="15">
    <source>
        <dbReference type="PIRNR" id="PIRNR004638"/>
    </source>
</evidence>
<evidence type="ECO:0000256" key="13">
    <source>
        <dbReference type="ARBA" id="ARBA00048390"/>
    </source>
</evidence>
<comment type="similarity">
    <text evidence="3 14 15">Belongs to the HemJ family.</text>
</comment>
<feature type="transmembrane region" description="Helical" evidence="14">
    <location>
        <begin position="127"/>
        <end position="145"/>
    </location>
</feature>
<dbReference type="GO" id="GO:0070818">
    <property type="term" value="F:protoporphyrinogen oxidase activity"/>
    <property type="evidence" value="ECO:0007669"/>
    <property type="project" value="UniProtKB-UniRule"/>
</dbReference>
<sequence length="148" mass="16962">MLDLLESSYLWLKAAHVVAMVSWMAGLFYLPRIFVYHAERATVGSELDRTFQVMEDKLLRLIMRPALIATWGLGIVLVLLGGWWTEVWLWVKVTSVLALSAFHGWCVVRARDFAEGRNSRTGRTFRIMNEVPTLLLLVIVVMVIVKPF</sequence>
<evidence type="ECO:0000256" key="14">
    <source>
        <dbReference type="HAMAP-Rule" id="MF_02239"/>
    </source>
</evidence>
<dbReference type="NCBIfam" id="TIGR00701">
    <property type="entry name" value="protoporphyrinogen oxidase HemJ"/>
    <property type="match status" value="1"/>
</dbReference>
<dbReference type="PIRSF" id="PIRSF004638">
    <property type="entry name" value="UCP004638"/>
    <property type="match status" value="1"/>
</dbReference>
<accession>A0A5C4NJL0</accession>
<organism evidence="16 17">
    <name type="scientific">Rubellimicrobium roseum</name>
    <dbReference type="NCBI Taxonomy" id="687525"/>
    <lineage>
        <taxon>Bacteria</taxon>
        <taxon>Pseudomonadati</taxon>
        <taxon>Pseudomonadota</taxon>
        <taxon>Alphaproteobacteria</taxon>
        <taxon>Rhodobacterales</taxon>
        <taxon>Roseobacteraceae</taxon>
        <taxon>Rubellimicrobium</taxon>
    </lineage>
</organism>
<feature type="transmembrane region" description="Helical" evidence="14">
    <location>
        <begin position="12"/>
        <end position="30"/>
    </location>
</feature>
<dbReference type="GO" id="GO:0005886">
    <property type="term" value="C:plasma membrane"/>
    <property type="evidence" value="ECO:0007669"/>
    <property type="project" value="UniProtKB-SubCell"/>
</dbReference>
<feature type="binding site" description="axial binding residue" evidence="14">
    <location>
        <position position="92"/>
    </location>
    <ligand>
        <name>heme</name>
        <dbReference type="ChEBI" id="CHEBI:30413"/>
    </ligand>
    <ligandPart>
        <name>Fe</name>
        <dbReference type="ChEBI" id="CHEBI:18248"/>
    </ligandPart>
</feature>
<evidence type="ECO:0000313" key="17">
    <source>
        <dbReference type="Proteomes" id="UP000305709"/>
    </source>
</evidence>
<keyword evidence="5 14" id="KW-1003">Cell membrane</keyword>
<evidence type="ECO:0000256" key="5">
    <source>
        <dbReference type="ARBA" id="ARBA00022475"/>
    </source>
</evidence>
<protein>
    <recommendedName>
        <fullName evidence="4 14">Protoporphyrinogen IX oxidase</fullName>
        <shortName evidence="14">PPO</shortName>
        <ecNumber evidence="14 15">1.3.99.-</ecNumber>
    </recommendedName>
</protein>
<evidence type="ECO:0000256" key="1">
    <source>
        <dbReference type="ARBA" id="ARBA00004651"/>
    </source>
</evidence>
<gene>
    <name evidence="16" type="primary">hemJ</name>
    <name evidence="16" type="ORF">FHG71_03730</name>
</gene>
<proteinExistence type="inferred from homology"/>
<dbReference type="InterPro" id="IPR005265">
    <property type="entry name" value="HemJ-like"/>
</dbReference>
<feature type="binding site" description="axial binding residue" evidence="14">
    <location>
        <position position="16"/>
    </location>
    <ligand>
        <name>heme</name>
        <dbReference type="ChEBI" id="CHEBI:30413"/>
    </ligand>
    <ligandPart>
        <name>Fe</name>
        <dbReference type="ChEBI" id="CHEBI:18248"/>
    </ligandPart>
</feature>
<dbReference type="PANTHER" id="PTHR40255:SF1">
    <property type="entry name" value="PROTOPORPHYRINOGEN IX OXIDASE"/>
    <property type="match status" value="1"/>
</dbReference>
<comment type="catalytic activity">
    <reaction evidence="13 14 15">
        <text>protoporphyrinogen IX + 3 A = protoporphyrin IX + 3 AH2</text>
        <dbReference type="Rhea" id="RHEA:62000"/>
        <dbReference type="ChEBI" id="CHEBI:13193"/>
        <dbReference type="ChEBI" id="CHEBI:17499"/>
        <dbReference type="ChEBI" id="CHEBI:57306"/>
        <dbReference type="ChEBI" id="CHEBI:57307"/>
    </reaction>
</comment>
<evidence type="ECO:0000256" key="6">
    <source>
        <dbReference type="ARBA" id="ARBA00022617"/>
    </source>
</evidence>
<name>A0A5C4NJL0_9RHOB</name>
<comment type="caution">
    <text evidence="16">The sequence shown here is derived from an EMBL/GenBank/DDBJ whole genome shotgun (WGS) entry which is preliminary data.</text>
</comment>
<dbReference type="HAMAP" id="MF_02239">
    <property type="entry name" value="HemJ"/>
    <property type="match status" value="1"/>
</dbReference>
<dbReference type="AlphaFoldDB" id="A0A5C4NJL0"/>
<keyword evidence="9 14" id="KW-1133">Transmembrane helix</keyword>
<evidence type="ECO:0000256" key="8">
    <source>
        <dbReference type="ARBA" id="ARBA00022723"/>
    </source>
</evidence>
<keyword evidence="7 14" id="KW-0812">Transmembrane</keyword>
<comment type="subunit">
    <text evidence="14">Homodimer.</text>
</comment>
<keyword evidence="17" id="KW-1185">Reference proteome</keyword>
<evidence type="ECO:0000256" key="2">
    <source>
        <dbReference type="ARBA" id="ARBA00005073"/>
    </source>
</evidence>
<evidence type="ECO:0000256" key="4">
    <source>
        <dbReference type="ARBA" id="ARBA00017504"/>
    </source>
</evidence>
<dbReference type="GO" id="GO:0006782">
    <property type="term" value="P:protoporphyrinogen IX biosynthetic process"/>
    <property type="evidence" value="ECO:0007669"/>
    <property type="project" value="UniProtKB-UniRule"/>
</dbReference>
<dbReference type="EMBL" id="VDFV01000002">
    <property type="protein sequence ID" value="TNC74302.1"/>
    <property type="molecule type" value="Genomic_DNA"/>
</dbReference>
<dbReference type="RefSeq" id="WP_139080262.1">
    <property type="nucleotide sequence ID" value="NZ_VDFV01000002.1"/>
</dbReference>
<comment type="subcellular location">
    <subcellularLocation>
        <location evidence="1 14">Cell membrane</location>
        <topology evidence="1 14">Multi-pass membrane protein</topology>
    </subcellularLocation>
</comment>
<keyword evidence="10 14" id="KW-0560">Oxidoreductase</keyword>
<evidence type="ECO:0000313" key="16">
    <source>
        <dbReference type="EMBL" id="TNC74302.1"/>
    </source>
</evidence>
<dbReference type="EC" id="1.3.99.-" evidence="14 15"/>
<keyword evidence="12 14" id="KW-0472">Membrane</keyword>
<evidence type="ECO:0000256" key="10">
    <source>
        <dbReference type="ARBA" id="ARBA00023002"/>
    </source>
</evidence>
<dbReference type="Proteomes" id="UP000305709">
    <property type="component" value="Unassembled WGS sequence"/>
</dbReference>
<comment type="function">
    <text evidence="14 15">Catalyzes the oxidation of protoporphyrinogen IX to protoporphyrin IX.</text>
</comment>
<comment type="cofactor">
    <cofactor evidence="14 15">
        <name>heme b</name>
        <dbReference type="ChEBI" id="CHEBI:60344"/>
    </cofactor>
    <text evidence="14 15">Binds 1 heme b (iron(II)-protoporphyrin IX) group per subunit.</text>
</comment>
<dbReference type="OrthoDB" id="9800824at2"/>
<keyword evidence="11 14" id="KW-0408">Iron</keyword>
<comment type="pathway">
    <text evidence="2 14 15">Porphyrin-containing compound metabolism; protoporphyrin-IX biosynthesis; protoporphyrin-IX from protoporphyrinogen-IX: step 1/1.</text>
</comment>
<reference evidence="16 17" key="1">
    <citation type="submission" date="2019-06" db="EMBL/GenBank/DDBJ databases">
        <authorList>
            <person name="Jiang L."/>
        </authorList>
    </citation>
    <scope>NUCLEOTIDE SEQUENCE [LARGE SCALE GENOMIC DNA]</scope>
    <source>
        <strain evidence="16 17">YIM 48858</strain>
    </source>
</reference>
<keyword evidence="8 14" id="KW-0479">Metal-binding</keyword>
<evidence type="ECO:0000256" key="3">
    <source>
        <dbReference type="ARBA" id="ARBA00006501"/>
    </source>
</evidence>
<evidence type="ECO:0000256" key="7">
    <source>
        <dbReference type="ARBA" id="ARBA00022692"/>
    </source>
</evidence>
<evidence type="ECO:0000256" key="9">
    <source>
        <dbReference type="ARBA" id="ARBA00022989"/>
    </source>
</evidence>
<evidence type="ECO:0000256" key="12">
    <source>
        <dbReference type="ARBA" id="ARBA00023136"/>
    </source>
</evidence>
<dbReference type="UniPathway" id="UPA00251">
    <property type="reaction ID" value="UER00324"/>
</dbReference>
<dbReference type="PANTHER" id="PTHR40255">
    <property type="entry name" value="UPF0093 MEMBRANE PROTEIN SLR1790"/>
    <property type="match status" value="1"/>
</dbReference>